<sequence>MLPKYENTSNSQDANFIYDYDTNFINVESASIGETESFYRATFKEYDIPTILKSITIPQQSSLNEFIRELNRHQNTNYHNNILRIFGLTMPVAIIYGKRETEIIGTPRKYSIVYEDCWNHDATKRPDIQQVVLRLNELICLEEFEKDITMEEDEIPQNQVDQRYKIEDQHLLLQELLQFFITQFNTTTNSVQIINNLNNYFEVNQINPSLIFNSLAYQDYNFSMIGYFHEHGIGTEVDYHKAFWMYKLSSENNLVASGNSDAQIEVAKCYMNGIGTNIDRAKAFDLYSNAATSGNSEAQFELANCYINGICTNVDNNRAFELYLKSAKNGNTNAMYELASCYSNGTGTIKNRTKAFEWYIKSAELNNPVAFYTVGFCYEYGLGTVVDKMKAYEWYFKSTKQGDDCIAQYKLGLLSKRLSTFIDLS</sequence>
<accession>A0ACA9LNM8</accession>
<dbReference type="EMBL" id="CAJVPM010006922">
    <property type="protein sequence ID" value="CAG8539964.1"/>
    <property type="molecule type" value="Genomic_DNA"/>
</dbReference>
<comment type="caution">
    <text evidence="1">The sequence shown here is derived from an EMBL/GenBank/DDBJ whole genome shotgun (WGS) entry which is preliminary data.</text>
</comment>
<gene>
    <name evidence="1" type="ORF">SCALOS_LOCUS4804</name>
</gene>
<reference evidence="1" key="1">
    <citation type="submission" date="2021-06" db="EMBL/GenBank/DDBJ databases">
        <authorList>
            <person name="Kallberg Y."/>
            <person name="Tangrot J."/>
            <person name="Rosling A."/>
        </authorList>
    </citation>
    <scope>NUCLEOTIDE SEQUENCE</scope>
    <source>
        <strain evidence="1">AU212A</strain>
    </source>
</reference>
<organism evidence="1 2">
    <name type="scientific">Scutellospora calospora</name>
    <dbReference type="NCBI Taxonomy" id="85575"/>
    <lineage>
        <taxon>Eukaryota</taxon>
        <taxon>Fungi</taxon>
        <taxon>Fungi incertae sedis</taxon>
        <taxon>Mucoromycota</taxon>
        <taxon>Glomeromycotina</taxon>
        <taxon>Glomeromycetes</taxon>
        <taxon>Diversisporales</taxon>
        <taxon>Gigasporaceae</taxon>
        <taxon>Scutellospora</taxon>
    </lineage>
</organism>
<name>A0ACA9LNM8_9GLOM</name>
<dbReference type="Proteomes" id="UP000789860">
    <property type="component" value="Unassembled WGS sequence"/>
</dbReference>
<proteinExistence type="predicted"/>
<evidence type="ECO:0000313" key="2">
    <source>
        <dbReference type="Proteomes" id="UP000789860"/>
    </source>
</evidence>
<evidence type="ECO:0000313" key="1">
    <source>
        <dbReference type="EMBL" id="CAG8539964.1"/>
    </source>
</evidence>
<keyword evidence="2" id="KW-1185">Reference proteome</keyword>
<protein>
    <submittedName>
        <fullName evidence="1">5860_t:CDS:1</fullName>
    </submittedName>
</protein>